<dbReference type="InterPro" id="IPR019494">
    <property type="entry name" value="FIST_C"/>
</dbReference>
<evidence type="ECO:0000256" key="4">
    <source>
        <dbReference type="PROSITE-ProRule" id="PRU00284"/>
    </source>
</evidence>
<dbReference type="PRINTS" id="PR00260">
    <property type="entry name" value="CHEMTRNSDUCR"/>
</dbReference>
<dbReference type="SMART" id="SM00283">
    <property type="entry name" value="MA"/>
    <property type="match status" value="1"/>
</dbReference>
<evidence type="ECO:0000256" key="2">
    <source>
        <dbReference type="ARBA" id="ARBA00023224"/>
    </source>
</evidence>
<dbReference type="InterPro" id="IPR004089">
    <property type="entry name" value="MCPsignal_dom"/>
</dbReference>
<sequence>MTTWWQRFGGWMGRKTSGVHTLHIQGASLAGDLATVPFTPVLIMGFVSPHVPMEPIASAIKARFPGTALVLSTSAGALCGGEAQRLYCGTEGHWQDTVLECFGPDLLAGVEVVKVPLGSADLSQGQSQEPLARRLARLTQSIAGLKVKMDIDAKDTLAYVLFDGLSRSESFFMEALYESGRFPCLFVGGSAGGKLDFQHTYLHDGQQALEHHALIVFMKMPPHIRFGVFKSQNFQPSDFAFNVLTASLEQRAISEVIDRQGNILSMVDLLCRHFTCAPAQLEAKLADYSFAIRVGEELFVRSVQRIDLASGLTYLYCDVAPGEELVLVRRTPLVEATRRDFARFLEHKPRPVAGLLNDCILRRLNNGPELASMTGVFGTTPLVGFSTFGEILGLNLNQTLTALFWFDTRGAKEAFHDDFIDRFACRYGEFKAFFLQRQLKKLVGLNQVVVQQIDRFKQHDYNALFDAGQLDAALRPIFAGLSQLGNLLHHAEAERENIAAELSQCATHLHQSVDELTDHVQTQVAAVEQAGVTINSMAQQAQSVAGSARQLAQSSERIQSVVQVIQQLSDQTNLLALNAAIEAARAGELGRGFAVVADEVRNLAEKSRQSAGEIGSDIFTLAEEIRRVAQEIEGQSTAVSELTSMLGSLEQVSTLTAENAERTKGVANTLLSLTHQG</sequence>
<comment type="caution">
    <text evidence="6">The sequence shown here is derived from an EMBL/GenBank/DDBJ whole genome shotgun (WGS) entry which is preliminary data.</text>
</comment>
<comment type="similarity">
    <text evidence="3">Belongs to the methyl-accepting chemotaxis (MCP) protein family.</text>
</comment>
<evidence type="ECO:0000256" key="3">
    <source>
        <dbReference type="ARBA" id="ARBA00029447"/>
    </source>
</evidence>
<dbReference type="InterPro" id="IPR013702">
    <property type="entry name" value="FIST_domain_N"/>
</dbReference>
<dbReference type="EMBL" id="BAABFC010000003">
    <property type="protein sequence ID" value="GAA4494557.1"/>
    <property type="molecule type" value="Genomic_DNA"/>
</dbReference>
<protein>
    <submittedName>
        <fullName evidence="6">Methyl-accepting chemotaxis protein</fullName>
    </submittedName>
</protein>
<keyword evidence="7" id="KW-1185">Reference proteome</keyword>
<evidence type="ECO:0000313" key="6">
    <source>
        <dbReference type="EMBL" id="GAA4494557.1"/>
    </source>
</evidence>
<evidence type="ECO:0000259" key="5">
    <source>
        <dbReference type="PROSITE" id="PS50111"/>
    </source>
</evidence>
<dbReference type="SMART" id="SM01204">
    <property type="entry name" value="FIST_C"/>
    <property type="match status" value="1"/>
</dbReference>
<accession>A0ABP8PZ01</accession>
<dbReference type="PROSITE" id="PS50111">
    <property type="entry name" value="CHEMOTAXIS_TRANSDUC_2"/>
    <property type="match status" value="1"/>
</dbReference>
<dbReference type="Gene3D" id="1.10.287.950">
    <property type="entry name" value="Methyl-accepting chemotaxis protein"/>
    <property type="match status" value="1"/>
</dbReference>
<dbReference type="PANTHER" id="PTHR32089">
    <property type="entry name" value="METHYL-ACCEPTING CHEMOTAXIS PROTEIN MCPB"/>
    <property type="match status" value="1"/>
</dbReference>
<dbReference type="Proteomes" id="UP001501321">
    <property type="component" value="Unassembled WGS sequence"/>
</dbReference>
<keyword evidence="2 4" id="KW-0807">Transducer</keyword>
<evidence type="ECO:0000256" key="1">
    <source>
        <dbReference type="ARBA" id="ARBA00004370"/>
    </source>
</evidence>
<organism evidence="6 7">
    <name type="scientific">Pseudaeromonas paramecii</name>
    <dbReference type="NCBI Taxonomy" id="2138166"/>
    <lineage>
        <taxon>Bacteria</taxon>
        <taxon>Pseudomonadati</taxon>
        <taxon>Pseudomonadota</taxon>
        <taxon>Gammaproteobacteria</taxon>
        <taxon>Aeromonadales</taxon>
        <taxon>Aeromonadaceae</taxon>
        <taxon>Pseudaeromonas</taxon>
    </lineage>
</organism>
<proteinExistence type="inferred from homology"/>
<dbReference type="Pfam" id="PF00015">
    <property type="entry name" value="MCPsignal"/>
    <property type="match status" value="1"/>
</dbReference>
<dbReference type="Pfam" id="PF08495">
    <property type="entry name" value="FIST"/>
    <property type="match status" value="1"/>
</dbReference>
<dbReference type="SMART" id="SM00897">
    <property type="entry name" value="FIST"/>
    <property type="match status" value="1"/>
</dbReference>
<dbReference type="Pfam" id="PF10442">
    <property type="entry name" value="FIST_C"/>
    <property type="match status" value="1"/>
</dbReference>
<comment type="subcellular location">
    <subcellularLocation>
        <location evidence="1">Membrane</location>
    </subcellularLocation>
</comment>
<name>A0ABP8PZ01_9GAMM</name>
<dbReference type="PANTHER" id="PTHR32089:SF112">
    <property type="entry name" value="LYSOZYME-LIKE PROTEIN-RELATED"/>
    <property type="match status" value="1"/>
</dbReference>
<feature type="domain" description="Methyl-accepting transducer" evidence="5">
    <location>
        <begin position="466"/>
        <end position="677"/>
    </location>
</feature>
<gene>
    <name evidence="6" type="ORF">GCM10023095_06340</name>
</gene>
<reference evidence="7" key="1">
    <citation type="journal article" date="2019" name="Int. J. Syst. Evol. Microbiol.">
        <title>The Global Catalogue of Microorganisms (GCM) 10K type strain sequencing project: providing services to taxonomists for standard genome sequencing and annotation.</title>
        <authorList>
            <consortium name="The Broad Institute Genomics Platform"/>
            <consortium name="The Broad Institute Genome Sequencing Center for Infectious Disease"/>
            <person name="Wu L."/>
            <person name="Ma J."/>
        </authorList>
    </citation>
    <scope>NUCLEOTIDE SEQUENCE [LARGE SCALE GENOMIC DNA]</scope>
    <source>
        <strain evidence="7">JCM 32226</strain>
    </source>
</reference>
<evidence type="ECO:0000313" key="7">
    <source>
        <dbReference type="Proteomes" id="UP001501321"/>
    </source>
</evidence>
<dbReference type="InterPro" id="IPR004090">
    <property type="entry name" value="Chemotax_Me-accpt_rcpt"/>
</dbReference>
<dbReference type="SUPFAM" id="SSF58104">
    <property type="entry name" value="Methyl-accepting chemotaxis protein (MCP) signaling domain"/>
    <property type="match status" value="1"/>
</dbReference>